<evidence type="ECO:0000313" key="4">
    <source>
        <dbReference type="Proteomes" id="UP001595952"/>
    </source>
</evidence>
<keyword evidence="4" id="KW-1185">Reference proteome</keyword>
<sequence length="598" mass="65500">MIAPPQVTGPKPKPKPNPQIVPPRATPPTKANKQQWQRTFLGKAKGVNFQLRIIRDPSGQLLGRYFATPGSGKSWHLEGVLREDNSFTLKGTDNKAIFEGKFGPDGRRMTTSFTNKTTQGEFHVDKMTMMFAFVPVKPHPPAGTQPTSADHLPSDSDTQAPATLQAVQALAQALGKPFNQTLVAQHMPLILRSCSSAGIIDPNQIAYVFATAVWETNGFRSFNEKYMPGWTAKEYFEQSYGPSPSRLLPKDSRRIAAGETQQSILAARRKRNIEELGNTEPGDGYKFRGRGYVHLTGRAVYQKAQYKIIIPSGIKRNGKVPDIVEMPDLASSDSEIAALILGHGMAKGTFTGRKLDDHINSKEQDFMGARAIIGVDSAGRIAQGAAAFVVATQAGDPQDQQASTITEITSEREREILRIPVGGYTAAEQQNMSKGLEIGSLNGIPAYYNGKREATTWGSSFSKDGSLYYGFKWQCVEFVRRYTSLNSGRYISHRGDASTFYKASLPDGAGTFDGLKQHRNFDLKTGLKVGSHTKPQPGDVIVIGTATYGHVAIIAEVNDTDIVVAQQNVGTNFKEQISLESKDDRWILGGRVLCWLSK</sequence>
<dbReference type="InterPro" id="IPR051705">
    <property type="entry name" value="Gsp_Synthetase/Amidase"/>
</dbReference>
<evidence type="ECO:0000313" key="3">
    <source>
        <dbReference type="EMBL" id="MFC4638113.1"/>
    </source>
</evidence>
<dbReference type="SUPFAM" id="SSF54001">
    <property type="entry name" value="Cysteine proteinases"/>
    <property type="match status" value="1"/>
</dbReference>
<protein>
    <submittedName>
        <fullName evidence="3">CHAP domain-containing protein</fullName>
    </submittedName>
</protein>
<dbReference type="InterPro" id="IPR038765">
    <property type="entry name" value="Papain-like_cys_pep_sf"/>
</dbReference>
<evidence type="ECO:0000259" key="2">
    <source>
        <dbReference type="PROSITE" id="PS50911"/>
    </source>
</evidence>
<feature type="compositionally biased region" description="Pro residues" evidence="1">
    <location>
        <begin position="15"/>
        <end position="26"/>
    </location>
</feature>
<dbReference type="PROSITE" id="PS50911">
    <property type="entry name" value="CHAP"/>
    <property type="match status" value="1"/>
</dbReference>
<dbReference type="Gene3D" id="3.90.1720.10">
    <property type="entry name" value="endopeptidase domain like (from Nostoc punctiforme)"/>
    <property type="match status" value="1"/>
</dbReference>
<name>A0ABV9I7B5_9DEIO</name>
<dbReference type="Pfam" id="PF05257">
    <property type="entry name" value="CHAP"/>
    <property type="match status" value="1"/>
</dbReference>
<feature type="region of interest" description="Disordered" evidence="1">
    <location>
        <begin position="1"/>
        <end position="32"/>
    </location>
</feature>
<organism evidence="3 4">
    <name type="scientific">Deinococcus hohokamensis</name>
    <dbReference type="NCBI Taxonomy" id="309883"/>
    <lineage>
        <taxon>Bacteria</taxon>
        <taxon>Thermotogati</taxon>
        <taxon>Deinococcota</taxon>
        <taxon>Deinococci</taxon>
        <taxon>Deinococcales</taxon>
        <taxon>Deinococcaceae</taxon>
        <taxon>Deinococcus</taxon>
    </lineage>
</organism>
<dbReference type="SUPFAM" id="SSF53955">
    <property type="entry name" value="Lysozyme-like"/>
    <property type="match status" value="1"/>
</dbReference>
<dbReference type="RefSeq" id="WP_380061125.1">
    <property type="nucleotide sequence ID" value="NZ_JBHSEI010000004.1"/>
</dbReference>
<dbReference type="InterPro" id="IPR023346">
    <property type="entry name" value="Lysozyme-like_dom_sf"/>
</dbReference>
<evidence type="ECO:0000256" key="1">
    <source>
        <dbReference type="SAM" id="MobiDB-lite"/>
    </source>
</evidence>
<dbReference type="PANTHER" id="PTHR30094">
    <property type="entry name" value="BIFUNCTIONAL GLUTATHIONYLSPERMIDINE SYNTHETASE/AMIDASE-RELATED"/>
    <property type="match status" value="1"/>
</dbReference>
<dbReference type="Gene3D" id="1.10.530.10">
    <property type="match status" value="1"/>
</dbReference>
<dbReference type="EMBL" id="JBHSEI010000004">
    <property type="protein sequence ID" value="MFC4638113.1"/>
    <property type="molecule type" value="Genomic_DNA"/>
</dbReference>
<comment type="caution">
    <text evidence="3">The sequence shown here is derived from an EMBL/GenBank/DDBJ whole genome shotgun (WGS) entry which is preliminary data.</text>
</comment>
<dbReference type="PANTHER" id="PTHR30094:SF0">
    <property type="entry name" value="BIFUNCTIONAL GLUTATHIONYLSPERMIDINE SYNTHETASE_AMIDASE-RELATED"/>
    <property type="match status" value="1"/>
</dbReference>
<dbReference type="InterPro" id="IPR007921">
    <property type="entry name" value="CHAP_dom"/>
</dbReference>
<accession>A0ABV9I7B5</accession>
<reference evidence="4" key="1">
    <citation type="journal article" date="2019" name="Int. J. Syst. Evol. Microbiol.">
        <title>The Global Catalogue of Microorganisms (GCM) 10K type strain sequencing project: providing services to taxonomists for standard genome sequencing and annotation.</title>
        <authorList>
            <consortium name="The Broad Institute Genomics Platform"/>
            <consortium name="The Broad Institute Genome Sequencing Center for Infectious Disease"/>
            <person name="Wu L."/>
            <person name="Ma J."/>
        </authorList>
    </citation>
    <scope>NUCLEOTIDE SEQUENCE [LARGE SCALE GENOMIC DNA]</scope>
    <source>
        <strain evidence="4">CCUG 55995</strain>
    </source>
</reference>
<dbReference type="Proteomes" id="UP001595952">
    <property type="component" value="Unassembled WGS sequence"/>
</dbReference>
<gene>
    <name evidence="3" type="ORF">ACFO0D_07140</name>
</gene>
<feature type="domain" description="Peptidase C51" evidence="2">
    <location>
        <begin position="450"/>
        <end position="597"/>
    </location>
</feature>
<proteinExistence type="predicted"/>